<feature type="transmembrane region" description="Helical" evidence="9">
    <location>
        <begin position="504"/>
        <end position="527"/>
    </location>
</feature>
<dbReference type="Proteomes" id="UP001321749">
    <property type="component" value="Unassembled WGS sequence"/>
</dbReference>
<comment type="caution">
    <text evidence="10">The sequence shown here is derived from an EMBL/GenBank/DDBJ whole genome shotgun (WGS) entry which is preliminary data.</text>
</comment>
<organism evidence="10 11">
    <name type="scientific">Cladorrhinum samala</name>
    <dbReference type="NCBI Taxonomy" id="585594"/>
    <lineage>
        <taxon>Eukaryota</taxon>
        <taxon>Fungi</taxon>
        <taxon>Dikarya</taxon>
        <taxon>Ascomycota</taxon>
        <taxon>Pezizomycotina</taxon>
        <taxon>Sordariomycetes</taxon>
        <taxon>Sordariomycetidae</taxon>
        <taxon>Sordariales</taxon>
        <taxon>Podosporaceae</taxon>
        <taxon>Cladorrhinum</taxon>
    </lineage>
</organism>
<evidence type="ECO:0000256" key="4">
    <source>
        <dbReference type="ARBA" id="ARBA00022692"/>
    </source>
</evidence>
<dbReference type="Pfam" id="PF00474">
    <property type="entry name" value="SSF"/>
    <property type="match status" value="1"/>
</dbReference>
<keyword evidence="11" id="KW-1185">Reference proteome</keyword>
<dbReference type="AlphaFoldDB" id="A0AAV9HV04"/>
<dbReference type="GO" id="GO:0015606">
    <property type="term" value="F:spermidine transmembrane transporter activity"/>
    <property type="evidence" value="ECO:0007669"/>
    <property type="project" value="TreeGrafter"/>
</dbReference>
<feature type="transmembrane region" description="Helical" evidence="9">
    <location>
        <begin position="405"/>
        <end position="430"/>
    </location>
</feature>
<protein>
    <submittedName>
        <fullName evidence="10">Sodium:solute symporter family-domain-containing protein</fullName>
    </submittedName>
</protein>
<evidence type="ECO:0000256" key="7">
    <source>
        <dbReference type="RuleBase" id="RU362091"/>
    </source>
</evidence>
<feature type="transmembrane region" description="Helical" evidence="9">
    <location>
        <begin position="436"/>
        <end position="457"/>
    </location>
</feature>
<dbReference type="InterPro" id="IPR038377">
    <property type="entry name" value="Na/Glc_symporter_sf"/>
</dbReference>
<dbReference type="GO" id="GO:0015489">
    <property type="term" value="F:putrescine transmembrane transporter activity"/>
    <property type="evidence" value="ECO:0007669"/>
    <property type="project" value="TreeGrafter"/>
</dbReference>
<proteinExistence type="inferred from homology"/>
<gene>
    <name evidence="10" type="ORF">QBC42DRAFT_336866</name>
</gene>
<feature type="transmembrane region" description="Helical" evidence="9">
    <location>
        <begin position="584"/>
        <end position="603"/>
    </location>
</feature>
<feature type="transmembrane region" description="Helical" evidence="9">
    <location>
        <begin position="63"/>
        <end position="83"/>
    </location>
</feature>
<dbReference type="GO" id="GO:0005886">
    <property type="term" value="C:plasma membrane"/>
    <property type="evidence" value="ECO:0007669"/>
    <property type="project" value="TreeGrafter"/>
</dbReference>
<dbReference type="FunFam" id="1.20.1730.10:FF:000006">
    <property type="entry name" value="Urea active transporter"/>
    <property type="match status" value="1"/>
</dbReference>
<keyword evidence="3" id="KW-0813">Transport</keyword>
<feature type="transmembrane region" description="Helical" evidence="9">
    <location>
        <begin position="615"/>
        <end position="637"/>
    </location>
</feature>
<accession>A0AAV9HV04</accession>
<evidence type="ECO:0000256" key="3">
    <source>
        <dbReference type="ARBA" id="ARBA00022448"/>
    </source>
</evidence>
<dbReference type="InterPro" id="IPR001734">
    <property type="entry name" value="Na/solute_symporter"/>
</dbReference>
<dbReference type="EMBL" id="MU864947">
    <property type="protein sequence ID" value="KAK4464553.1"/>
    <property type="molecule type" value="Genomic_DNA"/>
</dbReference>
<name>A0AAV9HV04_9PEZI</name>
<dbReference type="PANTHER" id="PTHR46154">
    <property type="match status" value="1"/>
</dbReference>
<comment type="similarity">
    <text evidence="2 7">Belongs to the sodium:solute symporter (SSF) (TC 2.A.21) family.</text>
</comment>
<feature type="transmembrane region" description="Helical" evidence="9">
    <location>
        <begin position="98"/>
        <end position="118"/>
    </location>
</feature>
<dbReference type="Gene3D" id="1.20.1730.10">
    <property type="entry name" value="Sodium/glucose cotransporter"/>
    <property type="match status" value="1"/>
</dbReference>
<dbReference type="PANTHER" id="PTHR46154:SF4">
    <property type="entry name" value="UREA ACTIVE TRANSPORTER"/>
    <property type="match status" value="1"/>
</dbReference>
<feature type="transmembrane region" description="Helical" evidence="9">
    <location>
        <begin position="20"/>
        <end position="43"/>
    </location>
</feature>
<dbReference type="NCBIfam" id="TIGR00813">
    <property type="entry name" value="sss"/>
    <property type="match status" value="1"/>
</dbReference>
<evidence type="ECO:0000256" key="9">
    <source>
        <dbReference type="SAM" id="Phobius"/>
    </source>
</evidence>
<evidence type="ECO:0000313" key="11">
    <source>
        <dbReference type="Proteomes" id="UP001321749"/>
    </source>
</evidence>
<feature type="region of interest" description="Disordered" evidence="8">
    <location>
        <begin position="671"/>
        <end position="695"/>
    </location>
</feature>
<evidence type="ECO:0000256" key="5">
    <source>
        <dbReference type="ARBA" id="ARBA00022989"/>
    </source>
</evidence>
<evidence type="ECO:0000256" key="1">
    <source>
        <dbReference type="ARBA" id="ARBA00004141"/>
    </source>
</evidence>
<feature type="compositionally biased region" description="Basic and acidic residues" evidence="8">
    <location>
        <begin position="681"/>
        <end position="695"/>
    </location>
</feature>
<evidence type="ECO:0000256" key="8">
    <source>
        <dbReference type="SAM" id="MobiDB-lite"/>
    </source>
</evidence>
<evidence type="ECO:0000313" key="10">
    <source>
        <dbReference type="EMBL" id="KAK4464553.1"/>
    </source>
</evidence>
<keyword evidence="4 9" id="KW-0812">Transmembrane</keyword>
<sequence>MDHAPADKEHIANATLGQGVGYGIVVGLGGAFALAMIAITYILKRYNRELQTSEMFNTAGRTVKSGLVAAAVVSSWTWAATLLQSTGVCYRYGVSGPFWYASGATVQILLFATLAIELKRRAPNAHTYLEVIKARYGTVAHAVFMVFGLITNILVSLMLIVGGSATVNALTGMHTIAAIYLLPVGVVAYTMVGGLKATILTDWAHTFILLLIIIIFALTTYTSHEVLGSPSAVYDLLVQAAARHPVDGNKDGSYLTMQSREGAIFFVINIVGNFGTVFLDNGYYNKAIAASPVHALPGYIIGGLCWFAIPWLTATTMGLAGLALENNPRFPTYPDRMLDADVSAGLVLPYAAVALLGKGGAVCTLLIVFMAVTSATSSQLIAVSTICTYDLYRAYFNPQASGKKLIWLSHCFVVGYALFIATFSVGLWYAGISMGYLYVMMGVIISSAVLPATLALIWAGQNKWAASLSPILGLVCSLIAWLVTAKKKCGKLDVACTGSNMPMLAGNVTALLSPIVFVAVLTLIFGVDKYDWKSMMDIRKADDHDVAEDAGVDLEQVHDGHAESAEAFEVEQAKLLRAGKISKICTVVMTLALLVLWPMPMYGSGYIFSKKFFTGWVAVGIMWIFCSFIGVGLFPIFESRGTLVRTTKNIIRDLSGRGSARSIQARNAIITGQGTPGDQTPPEKDAIVKEDIKSG</sequence>
<feature type="transmembrane region" description="Helical" evidence="9">
    <location>
        <begin position="263"/>
        <end position="284"/>
    </location>
</feature>
<evidence type="ECO:0000256" key="2">
    <source>
        <dbReference type="ARBA" id="ARBA00006434"/>
    </source>
</evidence>
<feature type="transmembrane region" description="Helical" evidence="9">
    <location>
        <begin position="296"/>
        <end position="324"/>
    </location>
</feature>
<reference evidence="10" key="2">
    <citation type="submission" date="2023-06" db="EMBL/GenBank/DDBJ databases">
        <authorList>
            <consortium name="Lawrence Berkeley National Laboratory"/>
            <person name="Mondo S.J."/>
            <person name="Hensen N."/>
            <person name="Bonometti L."/>
            <person name="Westerberg I."/>
            <person name="Brannstrom I.O."/>
            <person name="Guillou S."/>
            <person name="Cros-Aarteil S."/>
            <person name="Calhoun S."/>
            <person name="Haridas S."/>
            <person name="Kuo A."/>
            <person name="Pangilinan J."/>
            <person name="Riley R."/>
            <person name="Labutti K."/>
            <person name="Andreopoulos B."/>
            <person name="Lipzen A."/>
            <person name="Chen C."/>
            <person name="Yanf M."/>
            <person name="Daum C."/>
            <person name="Ng V."/>
            <person name="Clum A."/>
            <person name="Steindorff A."/>
            <person name="Ohm R."/>
            <person name="Martin F."/>
            <person name="Silar P."/>
            <person name="Natvig D."/>
            <person name="Lalanne C."/>
            <person name="Gautier V."/>
            <person name="Ament-Velasquez S.L."/>
            <person name="Kruys A."/>
            <person name="Hutchinson M.I."/>
            <person name="Powell A.J."/>
            <person name="Barry K."/>
            <person name="Miller A.N."/>
            <person name="Grigoriev I.V."/>
            <person name="Debuchy R."/>
            <person name="Gladieux P."/>
            <person name="Thoren M.H."/>
            <person name="Johannesson H."/>
        </authorList>
    </citation>
    <scope>NUCLEOTIDE SEQUENCE</scope>
    <source>
        <strain evidence="10">PSN324</strain>
    </source>
</reference>
<feature type="transmembrane region" description="Helical" evidence="9">
    <location>
        <begin position="464"/>
        <end position="484"/>
    </location>
</feature>
<dbReference type="PROSITE" id="PS50283">
    <property type="entry name" value="NA_SOLUT_SYMP_3"/>
    <property type="match status" value="1"/>
</dbReference>
<feature type="transmembrane region" description="Helical" evidence="9">
    <location>
        <begin position="139"/>
        <end position="161"/>
    </location>
</feature>
<feature type="transmembrane region" description="Helical" evidence="9">
    <location>
        <begin position="173"/>
        <end position="191"/>
    </location>
</feature>
<reference evidence="10" key="1">
    <citation type="journal article" date="2023" name="Mol. Phylogenet. Evol.">
        <title>Genome-scale phylogeny and comparative genomics of the fungal order Sordariales.</title>
        <authorList>
            <person name="Hensen N."/>
            <person name="Bonometti L."/>
            <person name="Westerberg I."/>
            <person name="Brannstrom I.O."/>
            <person name="Guillou S."/>
            <person name="Cros-Aarteil S."/>
            <person name="Calhoun S."/>
            <person name="Haridas S."/>
            <person name="Kuo A."/>
            <person name="Mondo S."/>
            <person name="Pangilinan J."/>
            <person name="Riley R."/>
            <person name="LaButti K."/>
            <person name="Andreopoulos B."/>
            <person name="Lipzen A."/>
            <person name="Chen C."/>
            <person name="Yan M."/>
            <person name="Daum C."/>
            <person name="Ng V."/>
            <person name="Clum A."/>
            <person name="Steindorff A."/>
            <person name="Ohm R.A."/>
            <person name="Martin F."/>
            <person name="Silar P."/>
            <person name="Natvig D.O."/>
            <person name="Lalanne C."/>
            <person name="Gautier V."/>
            <person name="Ament-Velasquez S.L."/>
            <person name="Kruys A."/>
            <person name="Hutchinson M.I."/>
            <person name="Powell A.J."/>
            <person name="Barry K."/>
            <person name="Miller A.N."/>
            <person name="Grigoriev I.V."/>
            <person name="Debuchy R."/>
            <person name="Gladieux P."/>
            <person name="Hiltunen Thoren M."/>
            <person name="Johannesson H."/>
        </authorList>
    </citation>
    <scope>NUCLEOTIDE SEQUENCE</scope>
    <source>
        <strain evidence="10">PSN324</strain>
    </source>
</reference>
<dbReference type="InterPro" id="IPR031155">
    <property type="entry name" value="DUR"/>
</dbReference>
<keyword evidence="5 9" id="KW-1133">Transmembrane helix</keyword>
<comment type="subcellular location">
    <subcellularLocation>
        <location evidence="1">Membrane</location>
        <topology evidence="1">Multi-pass membrane protein</topology>
    </subcellularLocation>
</comment>
<evidence type="ECO:0000256" key="6">
    <source>
        <dbReference type="ARBA" id="ARBA00023136"/>
    </source>
</evidence>
<feature type="transmembrane region" description="Helical" evidence="9">
    <location>
        <begin position="203"/>
        <end position="221"/>
    </location>
</feature>
<keyword evidence="6 9" id="KW-0472">Membrane</keyword>
<feature type="transmembrane region" description="Helical" evidence="9">
    <location>
        <begin position="344"/>
        <end position="372"/>
    </location>
</feature>
<dbReference type="GO" id="GO:0015204">
    <property type="term" value="F:urea transmembrane transporter activity"/>
    <property type="evidence" value="ECO:0007669"/>
    <property type="project" value="InterPro"/>
</dbReference>
<dbReference type="CDD" id="cd11476">
    <property type="entry name" value="SLC5sbd_DUR3"/>
    <property type="match status" value="1"/>
</dbReference>